<dbReference type="EMBL" id="JARKNE010000004">
    <property type="protein sequence ID" value="KAK5836476.1"/>
    <property type="molecule type" value="Genomic_DNA"/>
</dbReference>
<keyword evidence="3" id="KW-1185">Reference proteome</keyword>
<organism evidence="2 3">
    <name type="scientific">Gossypium arboreum</name>
    <name type="common">Tree cotton</name>
    <name type="synonym">Gossypium nanking</name>
    <dbReference type="NCBI Taxonomy" id="29729"/>
    <lineage>
        <taxon>Eukaryota</taxon>
        <taxon>Viridiplantae</taxon>
        <taxon>Streptophyta</taxon>
        <taxon>Embryophyta</taxon>
        <taxon>Tracheophyta</taxon>
        <taxon>Spermatophyta</taxon>
        <taxon>Magnoliopsida</taxon>
        <taxon>eudicotyledons</taxon>
        <taxon>Gunneridae</taxon>
        <taxon>Pentapetalae</taxon>
        <taxon>rosids</taxon>
        <taxon>malvids</taxon>
        <taxon>Malvales</taxon>
        <taxon>Malvaceae</taxon>
        <taxon>Malvoideae</taxon>
        <taxon>Gossypium</taxon>
    </lineage>
</organism>
<accession>A0ABR0QBA5</accession>
<feature type="region of interest" description="Disordered" evidence="1">
    <location>
        <begin position="87"/>
        <end position="108"/>
    </location>
</feature>
<name>A0ABR0QBA5_GOSAR</name>
<proteinExistence type="predicted"/>
<protein>
    <submittedName>
        <fullName evidence="2">Uncharacterized protein</fullName>
    </submittedName>
</protein>
<dbReference type="PANTHER" id="PTHR33240:SF15">
    <property type="entry name" value="GAG-PRO-LIKE PROTEIN"/>
    <property type="match status" value="1"/>
</dbReference>
<evidence type="ECO:0000313" key="3">
    <source>
        <dbReference type="Proteomes" id="UP001358586"/>
    </source>
</evidence>
<reference evidence="2 3" key="1">
    <citation type="submission" date="2023-03" db="EMBL/GenBank/DDBJ databases">
        <title>WGS of Gossypium arboreum.</title>
        <authorList>
            <person name="Yu D."/>
        </authorList>
    </citation>
    <scope>NUCLEOTIDE SEQUENCE [LARGE SCALE GENOMIC DNA]</scope>
    <source>
        <tissue evidence="2">Leaf</tissue>
    </source>
</reference>
<gene>
    <name evidence="2" type="ORF">PVK06_012267</name>
</gene>
<comment type="caution">
    <text evidence="2">The sequence shown here is derived from an EMBL/GenBank/DDBJ whole genome shotgun (WGS) entry which is preliminary data.</text>
</comment>
<evidence type="ECO:0000313" key="2">
    <source>
        <dbReference type="EMBL" id="KAK5836476.1"/>
    </source>
</evidence>
<dbReference type="PANTHER" id="PTHR33240">
    <property type="entry name" value="OS08G0508500 PROTEIN"/>
    <property type="match status" value="1"/>
</dbReference>
<evidence type="ECO:0000256" key="1">
    <source>
        <dbReference type="SAM" id="MobiDB-lite"/>
    </source>
</evidence>
<sequence>MDELRCDVWALHPKSQDMDWLFYSNNPLAPKIAIVGLPRDFKVPKDMCERKRDPQAYLMQYNDYINLLGASDTAKCKAFSTTLKTSTNDWTNRPHRTSAQGDAFRNPQRHQQEHVRHYTLQGIEVKRILVNSGSIVEVLSWEAYKEMSLKRQSLLAASPLYGFVNYPVEVRGTITLAVTLGDVKHTTIECVQFYVVDHPMAYNAIFDEATSDREAEFAKQSHQLK</sequence>
<dbReference type="Proteomes" id="UP001358586">
    <property type="component" value="Chromosome 4"/>
</dbReference>